<sequence length="226" mass="25467">MVNLSLQTGHFPVDWKNAVVHPNLKKENSEPNFANDRPLGNLAFTSKLTEKAANNQLHSFLDEEQLFPSGQSAYRTYHSTETLLLKFKNDLLLNMNKQHVTLVVLLDLSAAFDTVDHMILLQRLQHKFGISDTGLKWFSSYLAGRSQRIIINGVQSDMFKLEHGVPQGSCLGPLLFVLYTSKLFDIVRSHLPNAFSYADDSQLYISFKPGHMANETTAMPLIAMQS</sequence>
<proteinExistence type="predicted"/>
<dbReference type="SUPFAM" id="SSF56672">
    <property type="entry name" value="DNA/RNA polymerases"/>
    <property type="match status" value="1"/>
</dbReference>
<gene>
    <name evidence="1" type="ORF">PACLA_8A024208</name>
</gene>
<evidence type="ECO:0000313" key="1">
    <source>
        <dbReference type="EMBL" id="CAB3985698.1"/>
    </source>
</evidence>
<organism evidence="1 2">
    <name type="scientific">Paramuricea clavata</name>
    <name type="common">Red gorgonian</name>
    <name type="synonym">Violescent sea-whip</name>
    <dbReference type="NCBI Taxonomy" id="317549"/>
    <lineage>
        <taxon>Eukaryota</taxon>
        <taxon>Metazoa</taxon>
        <taxon>Cnidaria</taxon>
        <taxon>Anthozoa</taxon>
        <taxon>Octocorallia</taxon>
        <taxon>Malacalcyonacea</taxon>
        <taxon>Plexauridae</taxon>
        <taxon>Paramuricea</taxon>
    </lineage>
</organism>
<dbReference type="Proteomes" id="UP001152795">
    <property type="component" value="Unassembled WGS sequence"/>
</dbReference>
<keyword evidence="2" id="KW-1185">Reference proteome</keyword>
<dbReference type="AlphaFoldDB" id="A0A6S7G1B9"/>
<protein>
    <submittedName>
        <fullName evidence="1">Uncharacterized protein</fullName>
    </submittedName>
</protein>
<reference evidence="1" key="1">
    <citation type="submission" date="2020-04" db="EMBL/GenBank/DDBJ databases">
        <authorList>
            <person name="Alioto T."/>
            <person name="Alioto T."/>
            <person name="Gomez Garrido J."/>
        </authorList>
    </citation>
    <scope>NUCLEOTIDE SEQUENCE</scope>
    <source>
        <strain evidence="1">A484AB</strain>
    </source>
</reference>
<name>A0A6S7G1B9_PARCT</name>
<comment type="caution">
    <text evidence="1">The sequence shown here is derived from an EMBL/GenBank/DDBJ whole genome shotgun (WGS) entry which is preliminary data.</text>
</comment>
<evidence type="ECO:0000313" key="2">
    <source>
        <dbReference type="Proteomes" id="UP001152795"/>
    </source>
</evidence>
<accession>A0A6S7G1B9</accession>
<dbReference type="EMBL" id="CACRXK020000904">
    <property type="protein sequence ID" value="CAB3985698.1"/>
    <property type="molecule type" value="Genomic_DNA"/>
</dbReference>
<dbReference type="OrthoDB" id="419189at2759"/>
<dbReference type="PANTHER" id="PTHR33332">
    <property type="entry name" value="REVERSE TRANSCRIPTASE DOMAIN-CONTAINING PROTEIN"/>
    <property type="match status" value="1"/>
</dbReference>
<dbReference type="InterPro" id="IPR043502">
    <property type="entry name" value="DNA/RNA_pol_sf"/>
</dbReference>
<dbReference type="Pfam" id="PF00078">
    <property type="entry name" value="RVT_1"/>
    <property type="match status" value="1"/>
</dbReference>
<dbReference type="PROSITE" id="PS50878">
    <property type="entry name" value="RT_POL"/>
    <property type="match status" value="1"/>
</dbReference>
<dbReference type="InterPro" id="IPR000477">
    <property type="entry name" value="RT_dom"/>
</dbReference>